<feature type="transmembrane region" description="Helical" evidence="1">
    <location>
        <begin position="3181"/>
        <end position="3206"/>
    </location>
</feature>
<organism evidence="3 4">
    <name type="scientific">Hirundo rustica rustica</name>
    <dbReference type="NCBI Taxonomy" id="333673"/>
    <lineage>
        <taxon>Eukaryota</taxon>
        <taxon>Metazoa</taxon>
        <taxon>Chordata</taxon>
        <taxon>Craniata</taxon>
        <taxon>Vertebrata</taxon>
        <taxon>Euteleostomi</taxon>
        <taxon>Archelosauria</taxon>
        <taxon>Archosauria</taxon>
        <taxon>Dinosauria</taxon>
        <taxon>Saurischia</taxon>
        <taxon>Theropoda</taxon>
        <taxon>Coelurosauria</taxon>
        <taxon>Aves</taxon>
        <taxon>Neognathae</taxon>
        <taxon>Neoaves</taxon>
        <taxon>Telluraves</taxon>
        <taxon>Australaves</taxon>
        <taxon>Passeriformes</taxon>
        <taxon>Sylvioidea</taxon>
        <taxon>Hirundinidae</taxon>
        <taxon>Hirundo</taxon>
    </lineage>
</organism>
<feature type="domain" description="SEA" evidence="2">
    <location>
        <begin position="999"/>
        <end position="1120"/>
    </location>
</feature>
<evidence type="ECO:0000313" key="3">
    <source>
        <dbReference type="EMBL" id="RMC00874.1"/>
    </source>
</evidence>
<dbReference type="Proteomes" id="UP000269221">
    <property type="component" value="Unassembled WGS sequence"/>
</dbReference>
<dbReference type="EMBL" id="QRBI01000142">
    <property type="protein sequence ID" value="RMC00874.1"/>
    <property type="molecule type" value="Genomic_DNA"/>
</dbReference>
<dbReference type="SMART" id="SM00200">
    <property type="entry name" value="SEA"/>
    <property type="match status" value="19"/>
</dbReference>
<evidence type="ECO:0000313" key="4">
    <source>
        <dbReference type="Proteomes" id="UP000269221"/>
    </source>
</evidence>
<dbReference type="PROSITE" id="PS50024">
    <property type="entry name" value="SEA"/>
    <property type="match status" value="21"/>
</dbReference>
<dbReference type="OrthoDB" id="9947814at2759"/>
<feature type="domain" description="SEA" evidence="2">
    <location>
        <begin position="725"/>
        <end position="846"/>
    </location>
</feature>
<feature type="domain" description="SEA" evidence="2">
    <location>
        <begin position="863"/>
        <end position="984"/>
    </location>
</feature>
<dbReference type="PANTHER" id="PTHR14672:SF1">
    <property type="entry name" value="MUCIN-16"/>
    <property type="match status" value="1"/>
</dbReference>
<accession>A0A3M0JP96</accession>
<feature type="domain" description="SEA" evidence="2">
    <location>
        <begin position="1566"/>
        <end position="1688"/>
    </location>
</feature>
<comment type="caution">
    <text evidence="3">The sequence shown here is derived from an EMBL/GenBank/DDBJ whole genome shotgun (WGS) entry which is preliminary data.</text>
</comment>
<dbReference type="InterPro" id="IPR028850">
    <property type="entry name" value="MUC16"/>
</dbReference>
<feature type="domain" description="SEA" evidence="2">
    <location>
        <begin position="2229"/>
        <end position="2350"/>
    </location>
</feature>
<gene>
    <name evidence="3" type="ORF">DUI87_22559</name>
</gene>
<feature type="domain" description="SEA" evidence="2">
    <location>
        <begin position="1819"/>
        <end position="1940"/>
    </location>
</feature>
<keyword evidence="1" id="KW-0472">Membrane</keyword>
<dbReference type="PANTHER" id="PTHR14672">
    <property type="entry name" value="MUCIN-16"/>
    <property type="match status" value="1"/>
</dbReference>
<feature type="domain" description="SEA" evidence="2">
    <location>
        <begin position="313"/>
        <end position="434"/>
    </location>
</feature>
<dbReference type="STRING" id="333673.A0A3M0JP96"/>
<dbReference type="InterPro" id="IPR000082">
    <property type="entry name" value="SEA_dom"/>
</dbReference>
<keyword evidence="1" id="KW-1133">Transmembrane helix</keyword>
<feature type="domain" description="SEA" evidence="2">
    <location>
        <begin position="1137"/>
        <end position="1258"/>
    </location>
</feature>
<feature type="domain" description="SEA" evidence="2">
    <location>
        <begin position="2783"/>
        <end position="2904"/>
    </location>
</feature>
<keyword evidence="4" id="KW-1185">Reference proteome</keyword>
<dbReference type="InterPro" id="IPR036364">
    <property type="entry name" value="SEA_dom_sf"/>
</dbReference>
<feature type="domain" description="SEA" evidence="2">
    <location>
        <begin position="450"/>
        <end position="571"/>
    </location>
</feature>
<dbReference type="SUPFAM" id="SSF82671">
    <property type="entry name" value="SEA domain"/>
    <property type="match status" value="23"/>
</dbReference>
<feature type="domain" description="SEA" evidence="2">
    <location>
        <begin position="2646"/>
        <end position="2767"/>
    </location>
</feature>
<feature type="domain" description="SEA" evidence="2">
    <location>
        <begin position="2507"/>
        <end position="2628"/>
    </location>
</feature>
<reference evidence="3 4" key="1">
    <citation type="submission" date="2018-07" db="EMBL/GenBank/DDBJ databases">
        <title>A high quality draft genome assembly of the barn swallow (H. rustica rustica).</title>
        <authorList>
            <person name="Formenti G."/>
            <person name="Chiara M."/>
            <person name="Poveda L."/>
            <person name="Francoijs K.-J."/>
            <person name="Bonisoli-Alquati A."/>
            <person name="Canova L."/>
            <person name="Gianfranceschi L."/>
            <person name="Horner D.S."/>
            <person name="Saino N."/>
        </authorList>
    </citation>
    <scope>NUCLEOTIDE SEQUENCE [LARGE SCALE GENOMIC DNA]</scope>
    <source>
        <strain evidence="3">Chelidonia</strain>
        <tissue evidence="3">Blood</tissue>
    </source>
</reference>
<feature type="domain" description="SEA" evidence="2">
    <location>
        <begin position="588"/>
        <end position="709"/>
    </location>
</feature>
<feature type="domain" description="SEA" evidence="2">
    <location>
        <begin position="201"/>
        <end position="270"/>
    </location>
</feature>
<proteinExistence type="predicted"/>
<feature type="domain" description="SEA" evidence="2">
    <location>
        <begin position="1275"/>
        <end position="1396"/>
    </location>
</feature>
<feature type="domain" description="SEA" evidence="2">
    <location>
        <begin position="2369"/>
        <end position="2490"/>
    </location>
</feature>
<feature type="domain" description="SEA" evidence="2">
    <location>
        <begin position="3045"/>
        <end position="3166"/>
    </location>
</feature>
<evidence type="ECO:0000256" key="1">
    <source>
        <dbReference type="SAM" id="Phobius"/>
    </source>
</evidence>
<name>A0A3M0JP96_HIRRU</name>
<protein>
    <recommendedName>
        <fullName evidence="2">SEA domain-containing protein</fullName>
    </recommendedName>
</protein>
<feature type="domain" description="SEA" evidence="2">
    <location>
        <begin position="2093"/>
        <end position="2214"/>
    </location>
</feature>
<evidence type="ECO:0000259" key="2">
    <source>
        <dbReference type="PROSITE" id="PS50024"/>
    </source>
</evidence>
<sequence>MALQHSGKLQPKGFSHHSQPIQAFLRHPLLTGYNEQTWMTTPTHPPTTTAAALERFTVNFTITNLPYTSDLENPDSAKFRATRRLQRADTDDHSHPSYNPAALEHFTVTSPSPTPTSLHSDLENPDSAKFRATRRVMNTLLDRLLKEAALALFSKDVRQQVSGYNEQTLMTTRSVPLRLPVVIPICASSSSTHPPTTTAAALERFTVNFTITNLPYTSDLENPDSAKFRATRRVMNTLLDRLLKESSIGPVFQGCETTGFSLDKDSLYVNGDQRSSLAPLLSHGSPPPVLPLAQLQLLTLCLSLFPGYNEQTLMTTFHCHFTITNLPYTSDLENPDSAKFRATRRVMNTLLDRLLKESSIGPVFQGCETTGFRPGSHRDQTRVDAVCTYSKEPSAAPLDRVGLYHQVSNRTRGITQLGPYSLDKDSLYVNGYNEQTLMTILTHPPTTAAALEHFTVNFTITNLPYTSDLENPDSAKFRATRRVMNTLLDNLLKESTIGPDLQGCETTTFRPGSHRDQTRVDAVCTYSKEPSAAPLDRVGLYHQVSNRTRGITQLGPYSLDKDSLYVNGYNEQTLMTTPTHPPTTTAAALERFTVNFTITNLPYTSDLENPDSAKFRATRRVMNTLLDRLLKESSIGPVFQGCETTGFRPGSHRDQTRVDAVCTYSKEPSAAPLDRVGLYHQVSNRTRGITQLGPYSLDKDSLYVNGYNEQTLMTTPTHPTTTPAALEHFTVNFTITNLPYTSDLENPDSAKFRATRRVMNTLLDRLLKESSIGPVFQGCETTGFRPGSHRDQTRVDAVCTYSKEPSAAPLDRVGLYHQVSNRTRGITQLGPYSLDKDSLYVNGYNEQTLMTTPTHPPTTTAAALERFTVNFTITNLPYTSDLENPDSAKFRATRRVMNTLLDRLLKESSIGPVFQGCETTGFRPGSHRDQTRVDAVCTYSKEPSAAPLDRVGLYHQVSNRTRGITQLGPYSLDKDSLYVNGYNEQTLMTTPTHPTTPAALEHFTVNFTITNLPYTSDLENPDSAKFRATRRVMNTLLDRLLKESSIGPVFQGCETTGFRPGSHRDQTRVDAVCTYSKEPSAAPLDRVGLYHQVSNRTRGITQLGPYSLDKDSLYVNGYNEQTLMTTPTHPPTTTAAALERFTVNFTITNLPYTSDLENPDSAKFRATRRVMNTLLDRLLKESSIGPVFQGCETTGFRPGSHRDQTRVDAVCTYSKEPSAAPLDRVGLYHQVSNRTRGITQLGPYSLDKDSLYVNGYNEQTLMTTPTHPPTTTAAALERFTVNFTITNLPYTSDLENPDSAKFRATRRVMNTLLDRLLKESSIGPVFQGCETTGFRPGSHRDQTRVDAVCTYSKEPSAAPLDRVGLYHQVSNRTRGITQLGPYSLDKDSLYVNGYNEQTLMTSEYRAGAGGVHKAANPSGLLFPVVVGGFGVGHNSQPPNLHTPAALERFTVNFTITNLPYTSDLENPDSAKFRATRRVMNTLLDRLLKESSIGPAFPWMPGSHRDQTRVDAVCTYSKEPSAAPLDRVGLYHQVSNRTRGITQLGPYSLDKDSLYVNAPTHPTTPAAFEHFTVNFTITNLPYTSDLENPDSAKFRATRRVMNTLLDRLLLKESSIGPVFQGCETTGFRPGSHRDQTRVDAVCAYSKEPSAAPLDRVGLYHQVSNRTRGITQLGPYSLDKDSLYVNGYNEQTLMTTPTHPPTTTAAALERFTVNFTITTSPTPLTWRILTQPSSELLEGPGSHRDQTRVDAVCTYSKEPSAAPLDRVGLYHQVSNRTRGITQLGPYSLDKDSLYVNGYNEQTLMTTPTHPPTTTLLLPFERFTFNHVNFTITNLPYTSDLENPDSAKFRATRRVMNMMLDRLLKESSIGPAFHGCETTDFRPGSHRDQTRVDAVCTYSKEPSAAPLDRVGLYHQVSNRTRGITQLGPYSLDKDSLYVNGYNEQTLMTTPTHPTTPAAFEHFTVNFTITNLPYTSDLENPDSAKFRATRRVMNTLLDRLLKKSSIGPVFHGCDATDFRPGSHRDQTRVDAVCTYSKEPSAAPLDRVGLYHQVSNRTRGITQLGPYSLDKDSLYVNGYNEQTLMTTPTHPPTTTPAAFERFTVNFTITNLPYTSDLENPDSAKFRATRRVMNMMLDRLLKESSIGPAFHGCETTDFRPGSHRDQTRVDAVCTYSKEPSAAPLDRVGLYHQVSNRTRGITQLGPYSLDKDSLYVNGYNEQTLMTTPTHPTTPAAFEHFTVNFTITNLPYTSDLENPDSAKFRATRRVMNTLLDRLLKKSSIGPVFHGCDATDFRPGSHRDQTRVDAVCTYSKEPSAAPLDRVGLYHQVSNRTRGITQLGPYSLDKDSLYVNGYNEQTLMTTPTHPPTTTPAAFERFTINFTFTITNLPYTSDLENPDSAKFRATRRVMNMMLDRLLKESSIGPAFHGCETTDFRPGSHRDQTRVDAVCTYSKEPSAAPLDRVGLYHQVSNRTRGITQLGPYSLDKDSLYVNGHHEVQPELSADQSTQPLAPAVKNFTLNFTITNLQFTADLQKPSSRRFKSTEKVMYHYVDPLLQRSSIGPAYIGCKVIAFRSTKNRDDTGVDAMCSCRDGPSDPKFNRTTVYHELSKMTSGITKLGHYSLNSQSLYVNGYNEPHSSSSVKSTTIQSPGAIMEHFTLNFTTTNLMYTTDLQTPNSRKFRSTEKIMKHYIDSLLQKSSIGPHFTGCKVTGFRPGKNRESTGVDTICSYGKGSPVPKFNPAEVYQELGRMTSGITKLGIYSLDNKSLYVNGYNEPLERSPQSTTAAPKPTSRNFTLNFTLTNLRYTADLDAPNSRRFLSTVKVMNHYLDPLFKRSSISSAYTGCKAMRFRSGRHGDDTKVDAVCSYKDNASPARFDREKLYQELSTMTNNVTKLGHYSLDRSSLYVDGFTLTDTAATKKPLSTAATLGYRLSFRIVNENLTNPDSQSPEYKAAVESITNKINHLYRQSDLRDQFLICRITGLRLGSIVVDCQCFFQPDPNINRAVVERTFQDRTSNSTGLWLGSSYRLQEFSVDNLELSVEAATHKTPLESGKENFRLNFRISNLPYSPELQDSSSQMYQENKEKIEKELEVFRSSYLKDQFVGCTVESFGPVRGKGHTEVTSVCRFTPDPLSGTLQEQEVFEELKLLTQGFTRLGPSYELEQQSLVVEGYSPLKTDEPESKRSELQFWAIILICLFTLLGFTLLLLLCFLVLSCLRRKSHLYQVQQGLYGMYFPHLSAGKVH</sequence>
<dbReference type="Pfam" id="PF01390">
    <property type="entry name" value="SEA"/>
    <property type="match status" value="22"/>
</dbReference>
<feature type="domain" description="SEA" evidence="2">
    <location>
        <begin position="1955"/>
        <end position="2076"/>
    </location>
</feature>
<feature type="domain" description="SEA" evidence="2">
    <location>
        <begin position="2918"/>
        <end position="3038"/>
    </location>
</feature>
<feature type="domain" description="SEA" evidence="2">
    <location>
        <begin position="1445"/>
        <end position="1560"/>
    </location>
</feature>
<dbReference type="Gene3D" id="3.30.70.960">
    <property type="entry name" value="SEA domain"/>
    <property type="match status" value="23"/>
</dbReference>
<dbReference type="FunFam" id="3.30.70.960:FF:000003">
    <property type="entry name" value="MUC16 isoform 1"/>
    <property type="match status" value="11"/>
</dbReference>
<keyword evidence="1" id="KW-0812">Transmembrane</keyword>